<comment type="caution">
    <text evidence="2">The sequence shown here is derived from an EMBL/GenBank/DDBJ whole genome shotgun (WGS) entry which is preliminary data.</text>
</comment>
<sequence length="167" mass="18386">MLFTDNGGGGTDGRSITLVTETDNKNDDDEMQYKSDDDDKDDDDEDIDDEEDRVEDYEHSTSFMHSPLVDACMGNPFLDPNQVLRLNQDAGLQASHAEDTSGAGGVNTAFWNTFGSFMPYNANLIMSVLGSMQQSQPLLWPTPQPPVEPTPQPPVEPTPQRTPEPHA</sequence>
<name>A0A9Q1K431_9CARY</name>
<evidence type="ECO:0000256" key="1">
    <source>
        <dbReference type="SAM" id="MobiDB-lite"/>
    </source>
</evidence>
<feature type="compositionally biased region" description="Acidic residues" evidence="1">
    <location>
        <begin position="38"/>
        <end position="55"/>
    </location>
</feature>
<feature type="region of interest" description="Disordered" evidence="1">
    <location>
        <begin position="1"/>
        <end position="60"/>
    </location>
</feature>
<reference evidence="2" key="1">
    <citation type="submission" date="2022-04" db="EMBL/GenBank/DDBJ databases">
        <title>Carnegiea gigantea Genome sequencing and assembly v2.</title>
        <authorList>
            <person name="Copetti D."/>
            <person name="Sanderson M.J."/>
            <person name="Burquez A."/>
            <person name="Wojciechowski M.F."/>
        </authorList>
    </citation>
    <scope>NUCLEOTIDE SEQUENCE</scope>
    <source>
        <strain evidence="2">SGP5-SGP5p</strain>
        <tissue evidence="2">Aerial part</tissue>
    </source>
</reference>
<proteinExistence type="predicted"/>
<accession>A0A9Q1K431</accession>
<keyword evidence="3" id="KW-1185">Reference proteome</keyword>
<dbReference type="Proteomes" id="UP001153076">
    <property type="component" value="Unassembled WGS sequence"/>
</dbReference>
<gene>
    <name evidence="2" type="ORF">Cgig2_001146</name>
</gene>
<organism evidence="2 3">
    <name type="scientific">Carnegiea gigantea</name>
    <dbReference type="NCBI Taxonomy" id="171969"/>
    <lineage>
        <taxon>Eukaryota</taxon>
        <taxon>Viridiplantae</taxon>
        <taxon>Streptophyta</taxon>
        <taxon>Embryophyta</taxon>
        <taxon>Tracheophyta</taxon>
        <taxon>Spermatophyta</taxon>
        <taxon>Magnoliopsida</taxon>
        <taxon>eudicotyledons</taxon>
        <taxon>Gunneridae</taxon>
        <taxon>Pentapetalae</taxon>
        <taxon>Caryophyllales</taxon>
        <taxon>Cactineae</taxon>
        <taxon>Cactaceae</taxon>
        <taxon>Cactoideae</taxon>
        <taxon>Echinocereeae</taxon>
        <taxon>Carnegiea</taxon>
    </lineage>
</organism>
<feature type="compositionally biased region" description="Pro residues" evidence="1">
    <location>
        <begin position="140"/>
        <end position="167"/>
    </location>
</feature>
<evidence type="ECO:0000313" key="2">
    <source>
        <dbReference type="EMBL" id="KAJ8436119.1"/>
    </source>
</evidence>
<feature type="compositionally biased region" description="Gly residues" evidence="1">
    <location>
        <begin position="1"/>
        <end position="12"/>
    </location>
</feature>
<evidence type="ECO:0000313" key="3">
    <source>
        <dbReference type="Proteomes" id="UP001153076"/>
    </source>
</evidence>
<dbReference type="AlphaFoldDB" id="A0A9Q1K431"/>
<protein>
    <submittedName>
        <fullName evidence="2">Uncharacterized protein</fullName>
    </submittedName>
</protein>
<dbReference type="EMBL" id="JAKOGI010000364">
    <property type="protein sequence ID" value="KAJ8436119.1"/>
    <property type="molecule type" value="Genomic_DNA"/>
</dbReference>
<feature type="region of interest" description="Disordered" evidence="1">
    <location>
        <begin position="136"/>
        <end position="167"/>
    </location>
</feature>